<comment type="similarity">
    <text evidence="5">Belongs to the eIF-3 subunit M family.</text>
</comment>
<evidence type="ECO:0000313" key="8">
    <source>
        <dbReference type="Proteomes" id="UP000015104"/>
    </source>
</evidence>
<dbReference type="GO" id="GO:0003743">
    <property type="term" value="F:translation initiation factor activity"/>
    <property type="evidence" value="ECO:0007669"/>
    <property type="project" value="UniProtKB-UniRule"/>
</dbReference>
<reference evidence="7" key="2">
    <citation type="submission" date="2015-06" db="UniProtKB">
        <authorList>
            <consortium name="EnsemblMetazoa"/>
        </authorList>
    </citation>
    <scope>IDENTIFICATION</scope>
</reference>
<evidence type="ECO:0000256" key="4">
    <source>
        <dbReference type="ARBA" id="ARBA00022917"/>
    </source>
</evidence>
<dbReference type="OMA" id="VCLKALW"/>
<accession>T1KXP9</accession>
<sequence length="389" mass="44109">MIPTFTDVQESDQCEELRDYFNSLGANLTEQDEEGFLKDLTKIIGVCDLCFKEDKDADKQSVLNSIVSLLIQVPQTDPICSELVNAFCAKLVDVSTPNNALICIKILQNLFEGTGENPKLNYDIYYSLVKIAGSIGRIDLVYDDLHKVRSTYNKDNVGLDKVQKLLRLLHEVLLKDDSHEASKVMIELLGTYTEATASQARTDAHRCIVSFISNPNTFLMDHLLTLKPVKFLEGEAIHDLLTIFVSDKLNGYIKFYNSHKALIENSGLSHEQNLHKMRLLTFMQMAENKKELSFQTIKEELQLGDEDVETFVIDVLRTKLVKAKVDQVNKKVSVTSTMHRTFGRQQWQQLRDTLTQWQANLAHVHNTIASAICAQYETMTPINPNPIPS</sequence>
<keyword evidence="3 5" id="KW-0396">Initiation factor</keyword>
<dbReference type="HOGENOM" id="CLU_035254_1_0_1"/>
<comment type="similarity">
    <text evidence="1">Belongs to the CSN7/EIF3M family. CSN7 subfamily.</text>
</comment>
<dbReference type="InterPro" id="IPR027528">
    <property type="entry name" value="eIF3m"/>
</dbReference>
<proteinExistence type="inferred from homology"/>
<dbReference type="GO" id="GO:0001732">
    <property type="term" value="P:formation of cytoplasmic translation initiation complex"/>
    <property type="evidence" value="ECO:0007669"/>
    <property type="project" value="UniProtKB-UniRule"/>
</dbReference>
<dbReference type="OrthoDB" id="10267031at2759"/>
<dbReference type="HAMAP" id="MF_03012">
    <property type="entry name" value="eIF3m"/>
    <property type="match status" value="1"/>
</dbReference>
<feature type="domain" description="PCI" evidence="6">
    <location>
        <begin position="177"/>
        <end position="339"/>
    </location>
</feature>
<dbReference type="GO" id="GO:0071541">
    <property type="term" value="C:eukaryotic translation initiation factor 3 complex, eIF3m"/>
    <property type="evidence" value="ECO:0007669"/>
    <property type="project" value="UniProtKB-UniRule"/>
</dbReference>
<dbReference type="InterPro" id="IPR036390">
    <property type="entry name" value="WH_DNA-bd_sf"/>
</dbReference>
<dbReference type="Pfam" id="PF18005">
    <property type="entry name" value="eIF3m_C_helix"/>
    <property type="match status" value="1"/>
</dbReference>
<protein>
    <recommendedName>
        <fullName evidence="5">Eukaryotic translation initiation factor 3 subunit M</fullName>
        <shortName evidence="5">eIF3m</shortName>
    </recommendedName>
</protein>
<evidence type="ECO:0000256" key="2">
    <source>
        <dbReference type="ARBA" id="ARBA00022490"/>
    </source>
</evidence>
<evidence type="ECO:0000313" key="7">
    <source>
        <dbReference type="EnsemblMetazoa" id="tetur26g00940.1"/>
    </source>
</evidence>
<dbReference type="InterPro" id="IPR000717">
    <property type="entry name" value="PCI_dom"/>
</dbReference>
<dbReference type="PANTHER" id="PTHR15350">
    <property type="entry name" value="COP9 SIGNALOSOME COMPLEX SUBUNIT 7/DENDRITIC CELL PROTEIN GA17"/>
    <property type="match status" value="1"/>
</dbReference>
<keyword evidence="4 5" id="KW-0648">Protein biosynthesis</keyword>
<dbReference type="KEGG" id="tut:107368413"/>
<organism evidence="7 8">
    <name type="scientific">Tetranychus urticae</name>
    <name type="common">Two-spotted spider mite</name>
    <dbReference type="NCBI Taxonomy" id="32264"/>
    <lineage>
        <taxon>Eukaryota</taxon>
        <taxon>Metazoa</taxon>
        <taxon>Ecdysozoa</taxon>
        <taxon>Arthropoda</taxon>
        <taxon>Chelicerata</taxon>
        <taxon>Arachnida</taxon>
        <taxon>Acari</taxon>
        <taxon>Acariformes</taxon>
        <taxon>Trombidiformes</taxon>
        <taxon>Prostigmata</taxon>
        <taxon>Eleutherengona</taxon>
        <taxon>Raphignathae</taxon>
        <taxon>Tetranychoidea</taxon>
        <taxon>Tetranychidae</taxon>
        <taxon>Tetranychus</taxon>
    </lineage>
</organism>
<dbReference type="InterPro" id="IPR045237">
    <property type="entry name" value="COPS7/eIF3m"/>
</dbReference>
<dbReference type="PROSITE" id="PS50250">
    <property type="entry name" value="PCI"/>
    <property type="match status" value="1"/>
</dbReference>
<dbReference type="EnsemblMetazoa" id="tetur26g00940.1">
    <property type="protein sequence ID" value="tetur26g00940.1"/>
    <property type="gene ID" value="tetur26g00940"/>
</dbReference>
<dbReference type="GO" id="GO:0016282">
    <property type="term" value="C:eukaryotic 43S preinitiation complex"/>
    <property type="evidence" value="ECO:0007669"/>
    <property type="project" value="UniProtKB-UniRule"/>
</dbReference>
<dbReference type="Pfam" id="PF01399">
    <property type="entry name" value="PCI"/>
    <property type="match status" value="1"/>
</dbReference>
<dbReference type="SUPFAM" id="SSF46785">
    <property type="entry name" value="Winged helix' DNA-binding domain"/>
    <property type="match status" value="1"/>
</dbReference>
<dbReference type="SMART" id="SM00088">
    <property type="entry name" value="PINT"/>
    <property type="match status" value="1"/>
</dbReference>
<reference evidence="8" key="1">
    <citation type="submission" date="2011-08" db="EMBL/GenBank/DDBJ databases">
        <authorList>
            <person name="Rombauts S."/>
        </authorList>
    </citation>
    <scope>NUCLEOTIDE SEQUENCE</scope>
    <source>
        <strain evidence="8">London</strain>
    </source>
</reference>
<gene>
    <name evidence="7" type="primary">107368413</name>
</gene>
<dbReference type="SUPFAM" id="SSF48371">
    <property type="entry name" value="ARM repeat"/>
    <property type="match status" value="1"/>
</dbReference>
<comment type="function">
    <text evidence="5">Component of the eukaryotic translation initiation factor 3 (eIF-3) complex, which is involved in protein synthesis of a specialized repertoire of mRNAs and, together with other initiation factors, stimulates binding of mRNA and methionyl-tRNAi to the 40S ribosome. The eIF-3 complex specifically targets and initiates translation of a subset of mRNAs involved in cell proliferation.</text>
</comment>
<dbReference type="EMBL" id="CAEY01000696">
    <property type="status" value="NOT_ANNOTATED_CDS"/>
    <property type="molecule type" value="Genomic_DNA"/>
</dbReference>
<name>T1KXP9_TETUR</name>
<dbReference type="InterPro" id="IPR016024">
    <property type="entry name" value="ARM-type_fold"/>
</dbReference>
<evidence type="ECO:0000256" key="5">
    <source>
        <dbReference type="HAMAP-Rule" id="MF_03012"/>
    </source>
</evidence>
<comment type="subcellular location">
    <subcellularLocation>
        <location evidence="5">Cytoplasm</location>
    </subcellularLocation>
</comment>
<comment type="subunit">
    <text evidence="5">Component of the eukaryotic translation initiation factor 3 (eIF-3) complex.</text>
</comment>
<dbReference type="AlphaFoldDB" id="T1KXP9"/>
<evidence type="ECO:0000256" key="1">
    <source>
        <dbReference type="ARBA" id="ARBA00008482"/>
    </source>
</evidence>
<dbReference type="PANTHER" id="PTHR15350:SF2">
    <property type="entry name" value="EUKARYOTIC TRANSLATION INITIATION FACTOR 3 SUBUNIT M"/>
    <property type="match status" value="1"/>
</dbReference>
<evidence type="ECO:0000256" key="3">
    <source>
        <dbReference type="ARBA" id="ARBA00022540"/>
    </source>
</evidence>
<evidence type="ECO:0000259" key="6">
    <source>
        <dbReference type="PROSITE" id="PS50250"/>
    </source>
</evidence>
<dbReference type="Proteomes" id="UP000015104">
    <property type="component" value="Unassembled WGS sequence"/>
</dbReference>
<dbReference type="InterPro" id="IPR040750">
    <property type="entry name" value="eIF3m_C_helix"/>
</dbReference>
<keyword evidence="2 5" id="KW-0963">Cytoplasm</keyword>
<dbReference type="STRING" id="32264.T1KXP9"/>
<dbReference type="eggNOG" id="KOG2753">
    <property type="taxonomic scope" value="Eukaryota"/>
</dbReference>
<dbReference type="GO" id="GO:0033290">
    <property type="term" value="C:eukaryotic 48S preinitiation complex"/>
    <property type="evidence" value="ECO:0007669"/>
    <property type="project" value="UniProtKB-UniRule"/>
</dbReference>
<keyword evidence="8" id="KW-1185">Reference proteome</keyword>